<dbReference type="Pfam" id="PF13489">
    <property type="entry name" value="Methyltransf_23"/>
    <property type="match status" value="1"/>
</dbReference>
<comment type="similarity">
    <text evidence="1">Belongs to the methyltransferase superfamily. LaeA methyltransferase family.</text>
</comment>
<dbReference type="PANTHER" id="PTHR43591">
    <property type="entry name" value="METHYLTRANSFERASE"/>
    <property type="match status" value="1"/>
</dbReference>
<dbReference type="InterPro" id="IPR029063">
    <property type="entry name" value="SAM-dependent_MTases_sf"/>
</dbReference>
<gene>
    <name evidence="3" type="ORF">KHLLAP_LOCUS2822</name>
</gene>
<keyword evidence="4" id="KW-1185">Reference proteome</keyword>
<dbReference type="AlphaFoldDB" id="A0AAI8VCF0"/>
<feature type="region of interest" description="Disordered" evidence="2">
    <location>
        <begin position="1"/>
        <end position="52"/>
    </location>
</feature>
<comment type="caution">
    <text evidence="3">The sequence shown here is derived from an EMBL/GenBank/DDBJ whole genome shotgun (WGS) entry which is preliminary data.</text>
</comment>
<organism evidence="3 4">
    <name type="scientific">Anthostomella pinea</name>
    <dbReference type="NCBI Taxonomy" id="933095"/>
    <lineage>
        <taxon>Eukaryota</taxon>
        <taxon>Fungi</taxon>
        <taxon>Dikarya</taxon>
        <taxon>Ascomycota</taxon>
        <taxon>Pezizomycotina</taxon>
        <taxon>Sordariomycetes</taxon>
        <taxon>Xylariomycetidae</taxon>
        <taxon>Xylariales</taxon>
        <taxon>Xylariaceae</taxon>
        <taxon>Anthostomella</taxon>
    </lineage>
</organism>
<dbReference type="PANTHER" id="PTHR43591:SF10">
    <property type="entry name" value="ABC TRANSMEMBRANE TYPE-1 DOMAIN-CONTAINING PROTEIN-RELATED"/>
    <property type="match status" value="1"/>
</dbReference>
<dbReference type="Proteomes" id="UP001295740">
    <property type="component" value="Unassembled WGS sequence"/>
</dbReference>
<accession>A0AAI8VCF0</accession>
<dbReference type="SUPFAM" id="SSF53335">
    <property type="entry name" value="S-adenosyl-L-methionine-dependent methyltransferases"/>
    <property type="match status" value="1"/>
</dbReference>
<dbReference type="EMBL" id="CAUWAG010000004">
    <property type="protein sequence ID" value="CAJ2502354.1"/>
    <property type="molecule type" value="Genomic_DNA"/>
</dbReference>
<evidence type="ECO:0000256" key="2">
    <source>
        <dbReference type="SAM" id="MobiDB-lite"/>
    </source>
</evidence>
<feature type="compositionally biased region" description="Polar residues" evidence="2">
    <location>
        <begin position="1"/>
        <end position="10"/>
    </location>
</feature>
<proteinExistence type="inferred from homology"/>
<dbReference type="CDD" id="cd02440">
    <property type="entry name" value="AdoMet_MTases"/>
    <property type="match status" value="1"/>
</dbReference>
<name>A0AAI8VCF0_9PEZI</name>
<reference evidence="3" key="1">
    <citation type="submission" date="2023-10" db="EMBL/GenBank/DDBJ databases">
        <authorList>
            <person name="Hackl T."/>
        </authorList>
    </citation>
    <scope>NUCLEOTIDE SEQUENCE</scope>
</reference>
<dbReference type="GO" id="GO:0008168">
    <property type="term" value="F:methyltransferase activity"/>
    <property type="evidence" value="ECO:0007669"/>
    <property type="project" value="TreeGrafter"/>
</dbReference>
<dbReference type="Gene3D" id="3.40.50.150">
    <property type="entry name" value="Vaccinia Virus protein VP39"/>
    <property type="match status" value="1"/>
</dbReference>
<evidence type="ECO:0000256" key="1">
    <source>
        <dbReference type="ARBA" id="ARBA00038158"/>
    </source>
</evidence>
<evidence type="ECO:0000313" key="4">
    <source>
        <dbReference type="Proteomes" id="UP001295740"/>
    </source>
</evidence>
<protein>
    <submittedName>
        <fullName evidence="3">Uu.00g097480.m01.CDS01</fullName>
    </submittedName>
</protein>
<evidence type="ECO:0000313" key="3">
    <source>
        <dbReference type="EMBL" id="CAJ2502354.1"/>
    </source>
</evidence>
<sequence length="359" mass="40911">MSDGTSSGSHSPVAEEEDDEPAHEDHQGSDKIPSIPWPRLEDDNDDSALGDDLQMSTASASSSIFHYRILNGRTYYSERFGEDRYWSPNDERQSEAMDMIHSFLRLCLDGKLHLAPIEDNVQKILDIGTGTGIWAVDMAKNYAGCTFIVTDLSPIQPEYMPPNVIIEIDDAELLWTWHPSSFDFVHIRYLIGAISDWPKLFRQAYAALKPGGWIESYEPEAEYHSDDGTLEPDSAMVRWQRLFKEAGKKTGRPFTMISDNITSDGIRDAGFVDIHTVDYKIPIGSWPEDPKLKEIGKRAEETFLADLEGYAQFAWNTVLGMPMTEMHIFLMEYRQEIRNPAIHTWLPQRLIYARKPVMA</sequence>